<dbReference type="RefSeq" id="WP_173156090.1">
    <property type="nucleotide sequence ID" value="NZ_AP022871.1"/>
</dbReference>
<gene>
    <name evidence="2" type="ORF">Psuf_020730</name>
</gene>
<dbReference type="InterPro" id="IPR001846">
    <property type="entry name" value="VWF_type-D"/>
</dbReference>
<dbReference type="EMBL" id="AP022871">
    <property type="protein sequence ID" value="BCB84760.1"/>
    <property type="molecule type" value="Genomic_DNA"/>
</dbReference>
<evidence type="ECO:0000259" key="1">
    <source>
        <dbReference type="PROSITE" id="PS51233"/>
    </source>
</evidence>
<organism evidence="2 3">
    <name type="scientific">Phytohabitans suffuscus</name>
    <dbReference type="NCBI Taxonomy" id="624315"/>
    <lineage>
        <taxon>Bacteria</taxon>
        <taxon>Bacillati</taxon>
        <taxon>Actinomycetota</taxon>
        <taxon>Actinomycetes</taxon>
        <taxon>Micromonosporales</taxon>
        <taxon>Micromonosporaceae</taxon>
    </lineage>
</organism>
<protein>
    <recommendedName>
        <fullName evidence="1">VWFD domain-containing protein</fullName>
    </recommendedName>
</protein>
<evidence type="ECO:0000313" key="3">
    <source>
        <dbReference type="Proteomes" id="UP000503011"/>
    </source>
</evidence>
<sequence>MGITIAAVLLAMGAYAGGVEKPPATQEGLVAWHSRMTQVPRPLAPGCLAAAHPDVVWRETGCVAPPSVPMAPKLVPAARRDVGGGIGVVAERPEGAGFISRAYGGFENVNAPQSLRVNSVAPGGAVMPDSYTLQLNTNHLRVEECGGSPTPGLCWGWKQFVFANDGTQSGNPNVKLSRLYIEYWLLHYNPDTLQGQTCPPGWAEFPDQGEVHCSRKVSASAIPHVSIQKMVNPTFRLEGRTTRTDEGADVDSALFNDGAGNFYWTPETQVFKVLEPAPDEPEPGWTQVEFNVLGYGRGSTAVFNNQASFNVRTTIEDGSPARPKCHDFGFSSEKNNLRFGPPGRVPLTPAPAIVINESINGLAAAGCRIAAILGDTHQYTFAGLFYDFQATGDFVEAQAGSTFEVQTRKVSGAPNWPNTSVNRSVGMRMGSSRLALCDGTRLVVNGTNTSLPSGESLLLPTGVAIDRVNNVYTFKDPSGDSVRVTANSGYVDLGIGLGSETATVRGLLGNPNGDPNYLEARDGSVLPVPLSFSDLYGRFGNSWRVSPSATLLQPCSTVGVGNPTAPFYAGDLNPNLRTAAQATCSARSVVPQWLDSCALDVAVLGANAANVYIGLQRPAVDANPPQLPCVPNPTRPGCLGAGG</sequence>
<evidence type="ECO:0000313" key="2">
    <source>
        <dbReference type="EMBL" id="BCB84760.1"/>
    </source>
</evidence>
<keyword evidence="3" id="KW-1185">Reference proteome</keyword>
<name>A0A6F8YFB8_9ACTN</name>
<accession>A0A6F8YFB8</accession>
<dbReference type="AlphaFoldDB" id="A0A6F8YFB8"/>
<reference evidence="2 3" key="2">
    <citation type="submission" date="2020-03" db="EMBL/GenBank/DDBJ databases">
        <authorList>
            <person name="Ichikawa N."/>
            <person name="Kimura A."/>
            <person name="Kitahashi Y."/>
            <person name="Uohara A."/>
        </authorList>
    </citation>
    <scope>NUCLEOTIDE SEQUENCE [LARGE SCALE GENOMIC DNA]</scope>
    <source>
        <strain evidence="2 3">NBRC 105367</strain>
    </source>
</reference>
<proteinExistence type="predicted"/>
<dbReference type="Proteomes" id="UP000503011">
    <property type="component" value="Chromosome"/>
</dbReference>
<feature type="domain" description="VWFD" evidence="1">
    <location>
        <begin position="368"/>
        <end position="556"/>
    </location>
</feature>
<dbReference type="KEGG" id="psuu:Psuf_020730"/>
<dbReference type="PROSITE" id="PS51233">
    <property type="entry name" value="VWFD"/>
    <property type="match status" value="1"/>
</dbReference>
<reference evidence="2 3" key="1">
    <citation type="submission" date="2020-03" db="EMBL/GenBank/DDBJ databases">
        <title>Whole genome shotgun sequence of Phytohabitans suffuscus NBRC 105367.</title>
        <authorList>
            <person name="Komaki H."/>
            <person name="Tamura T."/>
        </authorList>
    </citation>
    <scope>NUCLEOTIDE SEQUENCE [LARGE SCALE GENOMIC DNA]</scope>
    <source>
        <strain evidence="2 3">NBRC 105367</strain>
    </source>
</reference>